<dbReference type="GO" id="GO:0005789">
    <property type="term" value="C:endoplasmic reticulum membrane"/>
    <property type="evidence" value="ECO:0007669"/>
    <property type="project" value="UniProtKB-SubCell"/>
</dbReference>
<name>A0A9N7NYM2_STRHE</name>
<evidence type="ECO:0000256" key="8">
    <source>
        <dbReference type="SAM" id="Phobius"/>
    </source>
</evidence>
<dbReference type="Proteomes" id="UP001153555">
    <property type="component" value="Unassembled WGS sequence"/>
</dbReference>
<dbReference type="PANTHER" id="PTHR10868:SF1">
    <property type="entry name" value="SIGMA NON-OPIOID INTRACELLULAR RECEPTOR 1"/>
    <property type="match status" value="1"/>
</dbReference>
<keyword evidence="5 8" id="KW-1133">Transmembrane helix</keyword>
<feature type="region of interest" description="Disordered" evidence="7">
    <location>
        <begin position="85"/>
        <end position="125"/>
    </location>
</feature>
<feature type="compositionally biased region" description="Low complexity" evidence="7">
    <location>
        <begin position="1"/>
        <end position="16"/>
    </location>
</feature>
<keyword evidence="4" id="KW-0256">Endoplasmic reticulum</keyword>
<accession>A0A9N7NYM2</accession>
<evidence type="ECO:0000313" key="10">
    <source>
        <dbReference type="Proteomes" id="UP001153555"/>
    </source>
</evidence>
<feature type="compositionally biased region" description="Polar residues" evidence="7">
    <location>
        <begin position="108"/>
        <end position="117"/>
    </location>
</feature>
<proteinExistence type="inferred from homology"/>
<dbReference type="OrthoDB" id="347124at2759"/>
<sequence>MTLQSPSAPYSNPNSSVKSSTTMEPGLSETRDTSFYFPGCKKDAHCKCEICIASMNATLDLMPQSIHRSSLTKLSVSRPAVRRSPVFYPSPSMEPSTPESGRIRPDDSSTPSMSTESMGLGEKMGRKEKRKMGYGVFVLRLVLGLITVSGVDFGLSLMVSWALRARLSPDLVMALGQTSRDVEGINGRFVFLKNELEGYLGEKVSSCSSVDSVWKISQDGLLLESRCVMHKSLSEEVSIWGWPLHTAGLLTAQHSRRSLSILSGRVAEWNNWEAYFVCTNTSWTREKWSSSIVQLDPNTWILEYRRSFFHENSRIISTTINFLKLRLMRMFEKLKQEFWLPLAFTSPYLDSTRGRILVPT</sequence>
<evidence type="ECO:0000256" key="3">
    <source>
        <dbReference type="ARBA" id="ARBA00022692"/>
    </source>
</evidence>
<gene>
    <name evidence="9" type="ORF">SHERM_06312</name>
</gene>
<evidence type="ECO:0000256" key="2">
    <source>
        <dbReference type="ARBA" id="ARBA00007141"/>
    </source>
</evidence>
<evidence type="ECO:0000256" key="6">
    <source>
        <dbReference type="ARBA" id="ARBA00023136"/>
    </source>
</evidence>
<dbReference type="AlphaFoldDB" id="A0A9N7NYM2"/>
<protein>
    <submittedName>
        <fullName evidence="9">C-8 sterol isomerases</fullName>
    </submittedName>
</protein>
<feature type="region of interest" description="Disordered" evidence="7">
    <location>
        <begin position="1"/>
        <end position="32"/>
    </location>
</feature>
<dbReference type="GO" id="GO:0016853">
    <property type="term" value="F:isomerase activity"/>
    <property type="evidence" value="ECO:0007669"/>
    <property type="project" value="UniProtKB-KW"/>
</dbReference>
<keyword evidence="10" id="KW-1185">Reference proteome</keyword>
<keyword evidence="3 8" id="KW-0812">Transmembrane</keyword>
<evidence type="ECO:0000256" key="4">
    <source>
        <dbReference type="ARBA" id="ARBA00022824"/>
    </source>
</evidence>
<reference evidence="9" key="1">
    <citation type="submission" date="2019-12" db="EMBL/GenBank/DDBJ databases">
        <authorList>
            <person name="Scholes J."/>
        </authorList>
    </citation>
    <scope>NUCLEOTIDE SEQUENCE</scope>
</reference>
<comment type="similarity">
    <text evidence="2">Belongs to the ERG2 family.</text>
</comment>
<dbReference type="InterPro" id="IPR006716">
    <property type="entry name" value="ERG2_sigma1_rcpt-like"/>
</dbReference>
<evidence type="ECO:0000256" key="7">
    <source>
        <dbReference type="SAM" id="MobiDB-lite"/>
    </source>
</evidence>
<keyword evidence="6 8" id="KW-0472">Membrane</keyword>
<evidence type="ECO:0000256" key="5">
    <source>
        <dbReference type="ARBA" id="ARBA00022989"/>
    </source>
</evidence>
<feature type="transmembrane region" description="Helical" evidence="8">
    <location>
        <begin position="134"/>
        <end position="163"/>
    </location>
</feature>
<comment type="caution">
    <text evidence="9">The sequence shown here is derived from an EMBL/GenBank/DDBJ whole genome shotgun (WGS) entry which is preliminary data.</text>
</comment>
<dbReference type="PANTHER" id="PTHR10868">
    <property type="entry name" value="SIGMA 1-TYPE OPIOID RECEPTOR-RELATED"/>
    <property type="match status" value="1"/>
</dbReference>
<feature type="compositionally biased region" description="Low complexity" evidence="7">
    <location>
        <begin position="89"/>
        <end position="100"/>
    </location>
</feature>
<evidence type="ECO:0000313" key="9">
    <source>
        <dbReference type="EMBL" id="CAA0839843.1"/>
    </source>
</evidence>
<keyword evidence="9" id="KW-0413">Isomerase</keyword>
<evidence type="ECO:0000256" key="1">
    <source>
        <dbReference type="ARBA" id="ARBA00004586"/>
    </source>
</evidence>
<organism evidence="9 10">
    <name type="scientific">Striga hermonthica</name>
    <name type="common">Purple witchweed</name>
    <name type="synonym">Buchnera hermonthica</name>
    <dbReference type="NCBI Taxonomy" id="68872"/>
    <lineage>
        <taxon>Eukaryota</taxon>
        <taxon>Viridiplantae</taxon>
        <taxon>Streptophyta</taxon>
        <taxon>Embryophyta</taxon>
        <taxon>Tracheophyta</taxon>
        <taxon>Spermatophyta</taxon>
        <taxon>Magnoliopsida</taxon>
        <taxon>eudicotyledons</taxon>
        <taxon>Gunneridae</taxon>
        <taxon>Pentapetalae</taxon>
        <taxon>asterids</taxon>
        <taxon>lamiids</taxon>
        <taxon>Lamiales</taxon>
        <taxon>Orobanchaceae</taxon>
        <taxon>Buchnereae</taxon>
        <taxon>Striga</taxon>
    </lineage>
</organism>
<comment type="subcellular location">
    <subcellularLocation>
        <location evidence="1">Endoplasmic reticulum membrane</location>
    </subcellularLocation>
</comment>
<dbReference type="EMBL" id="CACSLK010031655">
    <property type="protein sequence ID" value="CAA0839843.1"/>
    <property type="molecule type" value="Genomic_DNA"/>
</dbReference>